<dbReference type="GO" id="GO:0005524">
    <property type="term" value="F:ATP binding"/>
    <property type="evidence" value="ECO:0007669"/>
    <property type="project" value="InterPro"/>
</dbReference>
<organism evidence="3 4">
    <name type="scientific">Trapa incisa</name>
    <dbReference type="NCBI Taxonomy" id="236973"/>
    <lineage>
        <taxon>Eukaryota</taxon>
        <taxon>Viridiplantae</taxon>
        <taxon>Streptophyta</taxon>
        <taxon>Embryophyta</taxon>
        <taxon>Tracheophyta</taxon>
        <taxon>Spermatophyta</taxon>
        <taxon>Magnoliopsida</taxon>
        <taxon>eudicotyledons</taxon>
        <taxon>Gunneridae</taxon>
        <taxon>Pentapetalae</taxon>
        <taxon>rosids</taxon>
        <taxon>malvids</taxon>
        <taxon>Myrtales</taxon>
        <taxon>Lythraceae</taxon>
        <taxon>Trapa</taxon>
    </lineage>
</organism>
<dbReference type="PROSITE" id="PS50011">
    <property type="entry name" value="PROTEIN_KINASE_DOM"/>
    <property type="match status" value="1"/>
</dbReference>
<feature type="chain" id="PRO_5042968433" description="Protein kinase domain-containing protein" evidence="1">
    <location>
        <begin position="24"/>
        <end position="271"/>
    </location>
</feature>
<evidence type="ECO:0000313" key="4">
    <source>
        <dbReference type="Proteomes" id="UP001345219"/>
    </source>
</evidence>
<accession>A0AAN7Q6Q4</accession>
<dbReference type="SUPFAM" id="SSF56112">
    <property type="entry name" value="Protein kinase-like (PK-like)"/>
    <property type="match status" value="1"/>
</dbReference>
<dbReference type="Proteomes" id="UP001345219">
    <property type="component" value="Chromosome 15"/>
</dbReference>
<gene>
    <name evidence="3" type="ORF">SAY87_019091</name>
</gene>
<dbReference type="Pfam" id="PF00069">
    <property type="entry name" value="Pkinase"/>
    <property type="match status" value="1"/>
</dbReference>
<evidence type="ECO:0000313" key="3">
    <source>
        <dbReference type="EMBL" id="KAK4757790.1"/>
    </source>
</evidence>
<protein>
    <recommendedName>
        <fullName evidence="2">Protein kinase domain-containing protein</fullName>
    </recommendedName>
</protein>
<name>A0AAN7Q6Q4_9MYRT</name>
<dbReference type="PANTHER" id="PTHR48007">
    <property type="entry name" value="LEUCINE-RICH REPEAT RECEPTOR-LIKE PROTEIN KINASE PXC1"/>
    <property type="match status" value="1"/>
</dbReference>
<dbReference type="GO" id="GO:0004672">
    <property type="term" value="F:protein kinase activity"/>
    <property type="evidence" value="ECO:0007669"/>
    <property type="project" value="InterPro"/>
</dbReference>
<sequence length="271" mass="30121">MHHFLSLSIFAIALVLVAAPCSAASDENSDAAALLKFKSFEAAWPSTFTVNNRDRGQLALDWPTRLKIVKGVAKGLSYLYFALPTLITPHGHLKSSNVLLNDSFEPLLTEYGLVPVINQECSEQLMVAYRSPEYLKNARVTRKTDVWGLGMLILEVLTGKFPASFYLQKGSGVVSDDHPIDHDCQDLAAWVKVGAAAASQAVLDKEMRAPPNSEGEMMKLLKIGIAYCEEDVEKRVEMKAAVEWIDEVKEKVTSQMKTFTRRMRAMPMSRP</sequence>
<dbReference type="AlphaFoldDB" id="A0AAN7Q6Q4"/>
<comment type="caution">
    <text evidence="3">The sequence shown here is derived from an EMBL/GenBank/DDBJ whole genome shotgun (WGS) entry which is preliminary data.</text>
</comment>
<dbReference type="PANTHER" id="PTHR48007:SF64">
    <property type="entry name" value="POLLEN RECEPTOR-LIKE KINASE 1"/>
    <property type="match status" value="1"/>
</dbReference>
<reference evidence="3 4" key="1">
    <citation type="journal article" date="2023" name="Hortic Res">
        <title>Pangenome of water caltrop reveals structural variations and asymmetric subgenome divergence after allopolyploidization.</title>
        <authorList>
            <person name="Zhang X."/>
            <person name="Chen Y."/>
            <person name="Wang L."/>
            <person name="Yuan Y."/>
            <person name="Fang M."/>
            <person name="Shi L."/>
            <person name="Lu R."/>
            <person name="Comes H.P."/>
            <person name="Ma Y."/>
            <person name="Chen Y."/>
            <person name="Huang G."/>
            <person name="Zhou Y."/>
            <person name="Zheng Z."/>
            <person name="Qiu Y."/>
        </authorList>
    </citation>
    <scope>NUCLEOTIDE SEQUENCE [LARGE SCALE GENOMIC DNA]</scope>
    <source>
        <tissue evidence="3">Roots</tissue>
    </source>
</reference>
<dbReference type="InterPro" id="IPR011009">
    <property type="entry name" value="Kinase-like_dom_sf"/>
</dbReference>
<dbReference type="InterPro" id="IPR046959">
    <property type="entry name" value="PRK1-6/SRF4-like"/>
</dbReference>
<dbReference type="InterPro" id="IPR000719">
    <property type="entry name" value="Prot_kinase_dom"/>
</dbReference>
<proteinExistence type="predicted"/>
<feature type="domain" description="Protein kinase" evidence="2">
    <location>
        <begin position="1"/>
        <end position="271"/>
    </location>
</feature>
<evidence type="ECO:0000259" key="2">
    <source>
        <dbReference type="PROSITE" id="PS50011"/>
    </source>
</evidence>
<evidence type="ECO:0000256" key="1">
    <source>
        <dbReference type="SAM" id="SignalP"/>
    </source>
</evidence>
<keyword evidence="4" id="KW-1185">Reference proteome</keyword>
<dbReference type="EMBL" id="JAXIOK010000012">
    <property type="protein sequence ID" value="KAK4757790.1"/>
    <property type="molecule type" value="Genomic_DNA"/>
</dbReference>
<feature type="signal peptide" evidence="1">
    <location>
        <begin position="1"/>
        <end position="23"/>
    </location>
</feature>
<dbReference type="Gene3D" id="1.10.510.10">
    <property type="entry name" value="Transferase(Phosphotransferase) domain 1"/>
    <property type="match status" value="1"/>
</dbReference>
<keyword evidence="1" id="KW-0732">Signal</keyword>